<comment type="caution">
    <text evidence="4">The sequence shown here is derived from an EMBL/GenBank/DDBJ whole genome shotgun (WGS) entry which is preliminary data.</text>
</comment>
<dbReference type="InterPro" id="IPR050832">
    <property type="entry name" value="Bact_Acetyltransf"/>
</dbReference>
<evidence type="ECO:0000313" key="5">
    <source>
        <dbReference type="Proteomes" id="UP000192652"/>
    </source>
</evidence>
<dbReference type="SUPFAM" id="SSF55729">
    <property type="entry name" value="Acyl-CoA N-acyltransferases (Nat)"/>
    <property type="match status" value="1"/>
</dbReference>
<keyword evidence="5" id="KW-1185">Reference proteome</keyword>
<organism evidence="4 5">
    <name type="scientific">Xaviernesmea rhizosphaerae</name>
    <dbReference type="NCBI Taxonomy" id="1672749"/>
    <lineage>
        <taxon>Bacteria</taxon>
        <taxon>Pseudomonadati</taxon>
        <taxon>Pseudomonadota</taxon>
        <taxon>Alphaproteobacteria</taxon>
        <taxon>Hyphomicrobiales</taxon>
        <taxon>Rhizobiaceae</taxon>
        <taxon>Rhizobium/Agrobacterium group</taxon>
        <taxon>Xaviernesmea</taxon>
    </lineage>
</organism>
<dbReference type="PROSITE" id="PS51186">
    <property type="entry name" value="GNAT"/>
    <property type="match status" value="1"/>
</dbReference>
<dbReference type="Proteomes" id="UP000192652">
    <property type="component" value="Unassembled WGS sequence"/>
</dbReference>
<keyword evidence="2" id="KW-0012">Acyltransferase</keyword>
<gene>
    <name evidence="4" type="ORF">BTR14_16075</name>
</gene>
<dbReference type="CDD" id="cd04301">
    <property type="entry name" value="NAT_SF"/>
    <property type="match status" value="1"/>
</dbReference>
<dbReference type="InterPro" id="IPR016181">
    <property type="entry name" value="Acyl_CoA_acyltransferase"/>
</dbReference>
<protein>
    <submittedName>
        <fullName evidence="4">GNAT family N-acetyltransferase</fullName>
    </submittedName>
</protein>
<evidence type="ECO:0000259" key="3">
    <source>
        <dbReference type="PROSITE" id="PS51186"/>
    </source>
</evidence>
<evidence type="ECO:0000256" key="1">
    <source>
        <dbReference type="ARBA" id="ARBA00022679"/>
    </source>
</evidence>
<evidence type="ECO:0000256" key="2">
    <source>
        <dbReference type="ARBA" id="ARBA00023315"/>
    </source>
</evidence>
<dbReference type="InterPro" id="IPR000182">
    <property type="entry name" value="GNAT_dom"/>
</dbReference>
<dbReference type="Pfam" id="PF00583">
    <property type="entry name" value="Acetyltransf_1"/>
    <property type="match status" value="1"/>
</dbReference>
<feature type="domain" description="N-acetyltransferase" evidence="3">
    <location>
        <begin position="2"/>
        <end position="128"/>
    </location>
</feature>
<dbReference type="Gene3D" id="3.40.630.30">
    <property type="match status" value="1"/>
</dbReference>
<name>A0ABX3PBT4_9HYPH</name>
<evidence type="ECO:0000313" key="4">
    <source>
        <dbReference type="EMBL" id="OQP85409.1"/>
    </source>
</evidence>
<sequence length="128" mass="14321">MIDIVTDSFPHSDHINALWQAAWGESETRDFAPVLARSLLHLCAFADRRLIGFVNVATDGDRHPFLLDTCVHPEFQRQGVATRLVKTAADEAARRGAQWLHVDFEPQLDAFYSGCGFRPTAAGLMKLR</sequence>
<dbReference type="PANTHER" id="PTHR43877">
    <property type="entry name" value="AMINOALKYLPHOSPHONATE N-ACETYLTRANSFERASE-RELATED-RELATED"/>
    <property type="match status" value="1"/>
</dbReference>
<reference evidence="4 5" key="1">
    <citation type="journal article" date="2017" name="Antonie Van Leeuwenhoek">
        <title>Rhizobium rhizosphaerae sp. nov., a novel species isolated from rice rhizosphere.</title>
        <authorList>
            <person name="Zhao J.J."/>
            <person name="Zhang J."/>
            <person name="Zhang R.J."/>
            <person name="Zhang C.W."/>
            <person name="Yin H.Q."/>
            <person name="Zhang X.X."/>
        </authorList>
    </citation>
    <scope>NUCLEOTIDE SEQUENCE [LARGE SCALE GENOMIC DNA]</scope>
    <source>
        <strain evidence="4 5">RD15</strain>
    </source>
</reference>
<accession>A0ABX3PBT4</accession>
<proteinExistence type="predicted"/>
<dbReference type="PANTHER" id="PTHR43877:SF1">
    <property type="entry name" value="ACETYLTRANSFERASE"/>
    <property type="match status" value="1"/>
</dbReference>
<dbReference type="EMBL" id="MSPX01000014">
    <property type="protein sequence ID" value="OQP85409.1"/>
    <property type="molecule type" value="Genomic_DNA"/>
</dbReference>
<dbReference type="RefSeq" id="WP_081176878.1">
    <property type="nucleotide sequence ID" value="NZ_MSPX01000014.1"/>
</dbReference>
<keyword evidence="1" id="KW-0808">Transferase</keyword>